<dbReference type="SUPFAM" id="SSF55781">
    <property type="entry name" value="GAF domain-like"/>
    <property type="match status" value="1"/>
</dbReference>
<feature type="domain" description="HTH iclR-type" evidence="4">
    <location>
        <begin position="3"/>
        <end position="65"/>
    </location>
</feature>
<dbReference type="PROSITE" id="PS51077">
    <property type="entry name" value="HTH_ICLR"/>
    <property type="match status" value="1"/>
</dbReference>
<dbReference type="InterPro" id="IPR036388">
    <property type="entry name" value="WH-like_DNA-bd_sf"/>
</dbReference>
<dbReference type="EMBL" id="AP026708">
    <property type="protein sequence ID" value="BDQ35015.1"/>
    <property type="molecule type" value="Genomic_DNA"/>
</dbReference>
<dbReference type="InterPro" id="IPR029016">
    <property type="entry name" value="GAF-like_dom_sf"/>
</dbReference>
<evidence type="ECO:0000259" key="4">
    <source>
        <dbReference type="PROSITE" id="PS51077"/>
    </source>
</evidence>
<keyword evidence="3" id="KW-0804">Transcription</keyword>
<evidence type="ECO:0000313" key="7">
    <source>
        <dbReference type="Proteomes" id="UP001061361"/>
    </source>
</evidence>
<dbReference type="Proteomes" id="UP001061361">
    <property type="component" value="Chromosome"/>
</dbReference>
<dbReference type="Pfam" id="PF09339">
    <property type="entry name" value="HTH_IclR"/>
    <property type="match status" value="1"/>
</dbReference>
<dbReference type="InterPro" id="IPR014757">
    <property type="entry name" value="Tscrpt_reg_IclR_C"/>
</dbReference>
<dbReference type="SUPFAM" id="SSF46785">
    <property type="entry name" value="Winged helix' DNA-binding domain"/>
    <property type="match status" value="1"/>
</dbReference>
<dbReference type="InterPro" id="IPR036390">
    <property type="entry name" value="WH_DNA-bd_sf"/>
</dbReference>
<dbReference type="PANTHER" id="PTHR30136">
    <property type="entry name" value="HELIX-TURN-HELIX TRANSCRIPTIONAL REGULATOR, ICLR FAMILY"/>
    <property type="match status" value="1"/>
</dbReference>
<dbReference type="CDD" id="cd00090">
    <property type="entry name" value="HTH_ARSR"/>
    <property type="match status" value="1"/>
</dbReference>
<gene>
    <name evidence="6" type="ORF">JCM14722_25570</name>
</gene>
<dbReference type="InterPro" id="IPR005471">
    <property type="entry name" value="Tscrpt_reg_IclR_N"/>
</dbReference>
<evidence type="ECO:0000256" key="3">
    <source>
        <dbReference type="ARBA" id="ARBA00023163"/>
    </source>
</evidence>
<organism evidence="6 7">
    <name type="scientific">Pseudodesulfovibrio portus</name>
    <dbReference type="NCBI Taxonomy" id="231439"/>
    <lineage>
        <taxon>Bacteria</taxon>
        <taxon>Pseudomonadati</taxon>
        <taxon>Thermodesulfobacteriota</taxon>
        <taxon>Desulfovibrionia</taxon>
        <taxon>Desulfovibrionales</taxon>
        <taxon>Desulfovibrionaceae</taxon>
    </lineage>
</organism>
<dbReference type="Gene3D" id="1.10.10.10">
    <property type="entry name" value="Winged helix-like DNA-binding domain superfamily/Winged helix DNA-binding domain"/>
    <property type="match status" value="1"/>
</dbReference>
<evidence type="ECO:0000313" key="6">
    <source>
        <dbReference type="EMBL" id="BDQ35015.1"/>
    </source>
</evidence>
<dbReference type="InterPro" id="IPR050707">
    <property type="entry name" value="HTH_MetabolicPath_Reg"/>
</dbReference>
<evidence type="ECO:0000256" key="1">
    <source>
        <dbReference type="ARBA" id="ARBA00023015"/>
    </source>
</evidence>
<dbReference type="PROSITE" id="PS51078">
    <property type="entry name" value="ICLR_ED"/>
    <property type="match status" value="1"/>
</dbReference>
<dbReference type="PANTHER" id="PTHR30136:SF24">
    <property type="entry name" value="HTH-TYPE TRANSCRIPTIONAL REPRESSOR ALLR"/>
    <property type="match status" value="1"/>
</dbReference>
<proteinExistence type="predicted"/>
<evidence type="ECO:0000256" key="2">
    <source>
        <dbReference type="ARBA" id="ARBA00023125"/>
    </source>
</evidence>
<dbReference type="SMART" id="SM00346">
    <property type="entry name" value="HTH_ICLR"/>
    <property type="match status" value="1"/>
</dbReference>
<keyword evidence="1" id="KW-0805">Transcription regulation</keyword>
<sequence length="259" mass="29486">MAVQTLDRAFDIVELLSRETGGLNLTEIATRMNLNKSTAHRILAALQERGYVEKREQGKVYRLGLEFIELSSAFLNSLELKTEAQPILNQLSRQTGQTVFMAIMREGDVVYIDKVESFNSLRRYKIIGKRMPSYATSLGKSLLTGLTEAEIVKLYENRPFNKITEYTIDNVHDLLKEVDLTRRRGWAHDNQENELGTMCVGAPIYDYRNMVVAAVSVAWEIEGQPDLDLKRVAALVVEATQEISHRMGYRWKTSSVKPL</sequence>
<feature type="domain" description="IclR-ED" evidence="5">
    <location>
        <begin position="66"/>
        <end position="249"/>
    </location>
</feature>
<dbReference type="InterPro" id="IPR011991">
    <property type="entry name" value="ArsR-like_HTH"/>
</dbReference>
<reference evidence="6" key="1">
    <citation type="submission" date="2022-08" db="EMBL/GenBank/DDBJ databases">
        <title>Genome Sequence of the sulphate-reducing bacterium, Pseudodesulfovibrio portus JCM14722.</title>
        <authorList>
            <person name="Kondo R."/>
            <person name="Kataoka T."/>
        </authorList>
    </citation>
    <scope>NUCLEOTIDE SEQUENCE</scope>
    <source>
        <strain evidence="6">JCM 14722</strain>
    </source>
</reference>
<dbReference type="Gene3D" id="3.30.450.40">
    <property type="match status" value="1"/>
</dbReference>
<name>A0ABN6RY28_9BACT</name>
<dbReference type="RefSeq" id="WP_264981905.1">
    <property type="nucleotide sequence ID" value="NZ_AP026708.1"/>
</dbReference>
<evidence type="ECO:0000259" key="5">
    <source>
        <dbReference type="PROSITE" id="PS51078"/>
    </source>
</evidence>
<keyword evidence="7" id="KW-1185">Reference proteome</keyword>
<accession>A0ABN6RY28</accession>
<keyword evidence="2" id="KW-0238">DNA-binding</keyword>
<dbReference type="Pfam" id="PF01614">
    <property type="entry name" value="IclR_C"/>
    <property type="match status" value="1"/>
</dbReference>
<protein>
    <submittedName>
        <fullName evidence="6">IclR family transcriptional regulator</fullName>
    </submittedName>
</protein>